<evidence type="ECO:0000313" key="2">
    <source>
        <dbReference type="Proteomes" id="UP000789920"/>
    </source>
</evidence>
<keyword evidence="2" id="KW-1185">Reference proteome</keyword>
<sequence>AGDVLTSVWENTIIDSYLVLVKYIDLSEKYHYPNKKLALWIEKHVMTCRYMTQVTKCDDQSCCKPFRTNINASDDTIHYFGFLLSVLMEGKLIPPNMNLRRFPFNWYCPTINKSINEYICPYCNKYFALKKTLNYYTRKYSYKESNLSVEPSLDVQDFQVDTNASIHNYRHGEVLVSNQSKDAMWVEKET</sequence>
<organism evidence="1 2">
    <name type="scientific">Racocetra persica</name>
    <dbReference type="NCBI Taxonomy" id="160502"/>
    <lineage>
        <taxon>Eukaryota</taxon>
        <taxon>Fungi</taxon>
        <taxon>Fungi incertae sedis</taxon>
        <taxon>Mucoromycota</taxon>
        <taxon>Glomeromycotina</taxon>
        <taxon>Glomeromycetes</taxon>
        <taxon>Diversisporales</taxon>
        <taxon>Gigasporaceae</taxon>
        <taxon>Racocetra</taxon>
    </lineage>
</organism>
<accession>A0ACA9SQE4</accession>
<feature type="non-terminal residue" evidence="1">
    <location>
        <position position="1"/>
    </location>
</feature>
<dbReference type="Proteomes" id="UP000789920">
    <property type="component" value="Unassembled WGS sequence"/>
</dbReference>
<feature type="non-terminal residue" evidence="1">
    <location>
        <position position="190"/>
    </location>
</feature>
<name>A0ACA9SQE4_9GLOM</name>
<protein>
    <submittedName>
        <fullName evidence="1">23560_t:CDS:1</fullName>
    </submittedName>
</protein>
<evidence type="ECO:0000313" key="1">
    <source>
        <dbReference type="EMBL" id="CAG8843569.1"/>
    </source>
</evidence>
<comment type="caution">
    <text evidence="1">The sequence shown here is derived from an EMBL/GenBank/DDBJ whole genome shotgun (WGS) entry which is preliminary data.</text>
</comment>
<gene>
    <name evidence="1" type="ORF">RPERSI_LOCUS32824</name>
</gene>
<proteinExistence type="predicted"/>
<dbReference type="EMBL" id="CAJVQC010138897">
    <property type="protein sequence ID" value="CAG8843569.1"/>
    <property type="molecule type" value="Genomic_DNA"/>
</dbReference>
<reference evidence="1" key="1">
    <citation type="submission" date="2021-06" db="EMBL/GenBank/DDBJ databases">
        <authorList>
            <person name="Kallberg Y."/>
            <person name="Tangrot J."/>
            <person name="Rosling A."/>
        </authorList>
    </citation>
    <scope>NUCLEOTIDE SEQUENCE</scope>
    <source>
        <strain evidence="1">MA461A</strain>
    </source>
</reference>